<evidence type="ECO:0000313" key="1">
    <source>
        <dbReference type="EMBL" id="AII17005.1"/>
    </source>
</evidence>
<keyword evidence="2" id="KW-1185">Reference proteome</keyword>
<proteinExistence type="predicted"/>
<dbReference type="GeneID" id="20041725"/>
<sequence>MIEIDKNELELLKLIFSYEFINEYEIFQFIDEEFKYVTTYKEFLENDGDFDTLIDLFKQGKLIVDIDDMQKDYDKLQEKAIITLLQSIMVDKV</sequence>
<gene>
    <name evidence="1" type="ORF">AaV_207</name>
</gene>
<organism evidence="1 2">
    <name type="scientific">Aureococcus anophagefferens virus</name>
    <dbReference type="NCBI Taxonomy" id="1474867"/>
    <lineage>
        <taxon>Viruses</taxon>
        <taxon>Varidnaviria</taxon>
        <taxon>Bamfordvirae</taxon>
        <taxon>Nucleocytoviricota</taxon>
        <taxon>Megaviricetes</taxon>
        <taxon>Imitervirales</taxon>
        <taxon>Schizomimiviridae</taxon>
        <taxon>Kratosvirus</taxon>
        <taxon>Kratosvirus quantuckense</taxon>
    </lineage>
</organism>
<name>A0A076FG51_9VIRU</name>
<dbReference type="EMBL" id="KJ645900">
    <property type="protein sequence ID" value="AII17005.1"/>
    <property type="molecule type" value="Genomic_DNA"/>
</dbReference>
<evidence type="ECO:0000313" key="2">
    <source>
        <dbReference type="Proteomes" id="UP000028667"/>
    </source>
</evidence>
<dbReference type="KEGG" id="vg:20041725"/>
<dbReference type="Proteomes" id="UP000028667">
    <property type="component" value="Segment"/>
</dbReference>
<dbReference type="RefSeq" id="YP_009052281.1">
    <property type="nucleotide sequence ID" value="NC_024697.1"/>
</dbReference>
<protein>
    <submittedName>
        <fullName evidence="1">Uncharacterized protein</fullName>
    </submittedName>
</protein>
<accession>A0A076FG51</accession>
<reference evidence="1 2" key="1">
    <citation type="journal article" date="2014" name="Virology">
        <title>Genome of brown tide virus (AaV), the little giant of the Megaviridae, elucidates NCLDV genome expansion and host-virus coevolution.</title>
        <authorList>
            <person name="Moniruzzaman M."/>
            <person name="LeCleir G.R."/>
            <person name="Brown C.M."/>
            <person name="Gobler C.J."/>
            <person name="Bidle K.D."/>
            <person name="Wilson W.H."/>
            <person name="Wilhelm S.W."/>
        </authorList>
    </citation>
    <scope>NUCLEOTIDE SEQUENCE [LARGE SCALE GENOMIC DNA]</scope>
    <source>
        <strain evidence="1">BtV-01</strain>
    </source>
</reference>